<keyword evidence="2" id="KW-1185">Reference proteome</keyword>
<dbReference type="Proteomes" id="UP000054359">
    <property type="component" value="Unassembled WGS sequence"/>
</dbReference>
<evidence type="ECO:0000313" key="1">
    <source>
        <dbReference type="EMBL" id="KFM76426.1"/>
    </source>
</evidence>
<gene>
    <name evidence="1" type="ORF">X975_14466</name>
</gene>
<dbReference type="AlphaFoldDB" id="A0A087UGD7"/>
<name>A0A087UGD7_STEMI</name>
<reference evidence="1 2" key="1">
    <citation type="submission" date="2013-11" db="EMBL/GenBank/DDBJ databases">
        <title>Genome sequencing of Stegodyphus mimosarum.</title>
        <authorList>
            <person name="Bechsgaard J."/>
        </authorList>
    </citation>
    <scope>NUCLEOTIDE SEQUENCE [LARGE SCALE GENOMIC DNA]</scope>
</reference>
<dbReference type="EMBL" id="KK119690">
    <property type="protein sequence ID" value="KFM76426.1"/>
    <property type="molecule type" value="Genomic_DNA"/>
</dbReference>
<feature type="non-terminal residue" evidence="1">
    <location>
        <position position="95"/>
    </location>
</feature>
<sequence length="95" mass="11194">MMQTITSLPFPLRLQFSNDWFENSFIKGIKLYLEHQNMSFKPITTLNHAPRHNIVVLTTLHPNVEVLLLSLNISLNETMDHGIIKRFEIYHVRHV</sequence>
<organism evidence="1 2">
    <name type="scientific">Stegodyphus mimosarum</name>
    <name type="common">African social velvet spider</name>
    <dbReference type="NCBI Taxonomy" id="407821"/>
    <lineage>
        <taxon>Eukaryota</taxon>
        <taxon>Metazoa</taxon>
        <taxon>Ecdysozoa</taxon>
        <taxon>Arthropoda</taxon>
        <taxon>Chelicerata</taxon>
        <taxon>Arachnida</taxon>
        <taxon>Araneae</taxon>
        <taxon>Araneomorphae</taxon>
        <taxon>Entelegynae</taxon>
        <taxon>Eresoidea</taxon>
        <taxon>Eresidae</taxon>
        <taxon>Stegodyphus</taxon>
    </lineage>
</organism>
<accession>A0A087UGD7</accession>
<evidence type="ECO:0000313" key="2">
    <source>
        <dbReference type="Proteomes" id="UP000054359"/>
    </source>
</evidence>
<proteinExistence type="predicted"/>
<protein>
    <submittedName>
        <fullName evidence="1">Uncharacterized protein</fullName>
    </submittedName>
</protein>